<name>A0A2V3IV74_9FLOR</name>
<feature type="signal peptide" evidence="1">
    <location>
        <begin position="1"/>
        <end position="25"/>
    </location>
</feature>
<feature type="chain" id="PRO_5015949876" description="Secreted protein" evidence="1">
    <location>
        <begin position="26"/>
        <end position="74"/>
    </location>
</feature>
<dbReference type="AlphaFoldDB" id="A0A2V3IV74"/>
<sequence>MDTVRFAQCCVLSHFCLFCFGGGAPLPCRCFTVLDVDSRCACDGKLHSRDADCSRGYIEDDVVQRQKGSLNSTM</sequence>
<comment type="caution">
    <text evidence="2">The sequence shown here is derived from an EMBL/GenBank/DDBJ whole genome shotgun (WGS) entry which is preliminary data.</text>
</comment>
<accession>A0A2V3IV74</accession>
<evidence type="ECO:0000313" key="3">
    <source>
        <dbReference type="Proteomes" id="UP000247409"/>
    </source>
</evidence>
<proteinExistence type="predicted"/>
<keyword evidence="1" id="KW-0732">Signal</keyword>
<organism evidence="2 3">
    <name type="scientific">Gracilariopsis chorda</name>
    <dbReference type="NCBI Taxonomy" id="448386"/>
    <lineage>
        <taxon>Eukaryota</taxon>
        <taxon>Rhodophyta</taxon>
        <taxon>Florideophyceae</taxon>
        <taxon>Rhodymeniophycidae</taxon>
        <taxon>Gracilariales</taxon>
        <taxon>Gracilariaceae</taxon>
        <taxon>Gracilariopsis</taxon>
    </lineage>
</organism>
<gene>
    <name evidence="2" type="ORF">BWQ96_04196</name>
</gene>
<evidence type="ECO:0008006" key="4">
    <source>
        <dbReference type="Google" id="ProtNLM"/>
    </source>
</evidence>
<protein>
    <recommendedName>
        <fullName evidence="4">Secreted protein</fullName>
    </recommendedName>
</protein>
<dbReference type="EMBL" id="NBIV01000046">
    <property type="protein sequence ID" value="PXF46021.1"/>
    <property type="molecule type" value="Genomic_DNA"/>
</dbReference>
<keyword evidence="3" id="KW-1185">Reference proteome</keyword>
<evidence type="ECO:0000313" key="2">
    <source>
        <dbReference type="EMBL" id="PXF46021.1"/>
    </source>
</evidence>
<dbReference type="Proteomes" id="UP000247409">
    <property type="component" value="Unassembled WGS sequence"/>
</dbReference>
<evidence type="ECO:0000256" key="1">
    <source>
        <dbReference type="SAM" id="SignalP"/>
    </source>
</evidence>
<reference evidence="2 3" key="1">
    <citation type="journal article" date="2018" name="Mol. Biol. Evol.">
        <title>Analysis of the draft genome of the red seaweed Gracilariopsis chorda provides insights into genome size evolution in Rhodophyta.</title>
        <authorList>
            <person name="Lee J."/>
            <person name="Yang E.C."/>
            <person name="Graf L."/>
            <person name="Yang J.H."/>
            <person name="Qiu H."/>
            <person name="Zel Zion U."/>
            <person name="Chan C.X."/>
            <person name="Stephens T.G."/>
            <person name="Weber A.P.M."/>
            <person name="Boo G.H."/>
            <person name="Boo S.M."/>
            <person name="Kim K.M."/>
            <person name="Shin Y."/>
            <person name="Jung M."/>
            <person name="Lee S.J."/>
            <person name="Yim H.S."/>
            <person name="Lee J.H."/>
            <person name="Bhattacharya D."/>
            <person name="Yoon H.S."/>
        </authorList>
    </citation>
    <scope>NUCLEOTIDE SEQUENCE [LARGE SCALE GENOMIC DNA]</scope>
    <source>
        <strain evidence="2 3">SKKU-2015</strain>
        <tissue evidence="2">Whole body</tissue>
    </source>
</reference>